<feature type="domain" description="RNA polymerase sigma-70 region 2" evidence="5">
    <location>
        <begin position="47"/>
        <end position="103"/>
    </location>
</feature>
<keyword evidence="3" id="KW-0238">DNA-binding</keyword>
<evidence type="ECO:0000256" key="1">
    <source>
        <dbReference type="ARBA" id="ARBA00023015"/>
    </source>
</evidence>
<dbReference type="InterPro" id="IPR014284">
    <property type="entry name" value="RNA_pol_sigma-70_dom"/>
</dbReference>
<dbReference type="InterPro" id="IPR013324">
    <property type="entry name" value="RNA_pol_sigma_r3/r4-like"/>
</dbReference>
<dbReference type="Gene3D" id="1.10.1740.10">
    <property type="match status" value="1"/>
</dbReference>
<dbReference type="Proteomes" id="UP000502415">
    <property type="component" value="Chromosome"/>
</dbReference>
<reference evidence="7 8" key="1">
    <citation type="submission" date="2020-04" db="EMBL/GenBank/DDBJ databases">
        <title>Genome sequencing of novel species.</title>
        <authorList>
            <person name="Heo J."/>
            <person name="Kim S.-J."/>
            <person name="Kim J.-S."/>
            <person name="Hong S.-B."/>
            <person name="Kwon S.-W."/>
        </authorList>
    </citation>
    <scope>NUCLEOTIDE SEQUENCE [LARGE SCALE GENOMIC DNA]</scope>
    <source>
        <strain evidence="7 8">GN2-R2</strain>
    </source>
</reference>
<evidence type="ECO:0000313" key="7">
    <source>
        <dbReference type="EMBL" id="QJD99477.1"/>
    </source>
</evidence>
<keyword evidence="2" id="KW-0731">Sigma factor</keyword>
<dbReference type="NCBIfam" id="TIGR02937">
    <property type="entry name" value="sigma70-ECF"/>
    <property type="match status" value="1"/>
</dbReference>
<dbReference type="GO" id="GO:0003677">
    <property type="term" value="F:DNA binding"/>
    <property type="evidence" value="ECO:0007669"/>
    <property type="project" value="UniProtKB-KW"/>
</dbReference>
<dbReference type="InterPro" id="IPR013325">
    <property type="entry name" value="RNA_pol_sigma_r2"/>
</dbReference>
<evidence type="ECO:0000256" key="2">
    <source>
        <dbReference type="ARBA" id="ARBA00023082"/>
    </source>
</evidence>
<evidence type="ECO:0000259" key="5">
    <source>
        <dbReference type="Pfam" id="PF04542"/>
    </source>
</evidence>
<accession>A0A7Z2VUQ5</accession>
<evidence type="ECO:0000313" key="8">
    <source>
        <dbReference type="Proteomes" id="UP000502415"/>
    </source>
</evidence>
<dbReference type="KEGG" id="mfy:HH212_05115"/>
<keyword evidence="1" id="KW-0805">Transcription regulation</keyword>
<gene>
    <name evidence="7" type="ORF">HH212_05115</name>
</gene>
<evidence type="ECO:0000259" key="6">
    <source>
        <dbReference type="Pfam" id="PF04545"/>
    </source>
</evidence>
<organism evidence="7 8">
    <name type="scientific">Massilia forsythiae</name>
    <dbReference type="NCBI Taxonomy" id="2728020"/>
    <lineage>
        <taxon>Bacteria</taxon>
        <taxon>Pseudomonadati</taxon>
        <taxon>Pseudomonadota</taxon>
        <taxon>Betaproteobacteria</taxon>
        <taxon>Burkholderiales</taxon>
        <taxon>Oxalobacteraceae</taxon>
        <taxon>Telluria group</taxon>
        <taxon>Massilia</taxon>
    </lineage>
</organism>
<keyword evidence="8" id="KW-1185">Reference proteome</keyword>
<sequence>MDRLEQSLSPADAQLQALWLEARGGNAGARERLIERYQGFARIMAAKSFARRVNDESEFDDYLQYARIGLIESVDRFDAGRGIKFETFAAVRISGAILNGLASSSELQRQLATRRSILSERVASLRDEEARPDEDVFAQLADIAVGMALGFMLEETGMYRDGERTGMDDCYAGLEMRQLQEQVRSALKELQGNRATVIGYHYLQQIPFEQIATMLGLSKGRIAQLHREALGTMRERLRGTALDTRF</sequence>
<proteinExistence type="predicted"/>
<keyword evidence="4" id="KW-0804">Transcription</keyword>
<evidence type="ECO:0000256" key="3">
    <source>
        <dbReference type="ARBA" id="ARBA00023125"/>
    </source>
</evidence>
<feature type="domain" description="RNA polymerase sigma-70 region 4" evidence="6">
    <location>
        <begin position="186"/>
        <end position="235"/>
    </location>
</feature>
<protein>
    <submittedName>
        <fullName evidence="7">Sigma-70 family RNA polymerase sigma factor</fullName>
    </submittedName>
</protein>
<dbReference type="SUPFAM" id="SSF88659">
    <property type="entry name" value="Sigma3 and sigma4 domains of RNA polymerase sigma factors"/>
    <property type="match status" value="1"/>
</dbReference>
<dbReference type="Pfam" id="PF04542">
    <property type="entry name" value="Sigma70_r2"/>
    <property type="match status" value="1"/>
</dbReference>
<dbReference type="AlphaFoldDB" id="A0A7Z2VUQ5"/>
<dbReference type="PANTHER" id="PTHR30385">
    <property type="entry name" value="SIGMA FACTOR F FLAGELLAR"/>
    <property type="match status" value="1"/>
</dbReference>
<evidence type="ECO:0000256" key="4">
    <source>
        <dbReference type="ARBA" id="ARBA00023163"/>
    </source>
</evidence>
<dbReference type="InterPro" id="IPR007627">
    <property type="entry name" value="RNA_pol_sigma70_r2"/>
</dbReference>
<dbReference type="RefSeq" id="WP_169434372.1">
    <property type="nucleotide sequence ID" value="NZ_CP051685.1"/>
</dbReference>
<dbReference type="InterPro" id="IPR007630">
    <property type="entry name" value="RNA_pol_sigma70_r4"/>
</dbReference>
<dbReference type="GO" id="GO:0006352">
    <property type="term" value="P:DNA-templated transcription initiation"/>
    <property type="evidence" value="ECO:0007669"/>
    <property type="project" value="InterPro"/>
</dbReference>
<dbReference type="SUPFAM" id="SSF88946">
    <property type="entry name" value="Sigma2 domain of RNA polymerase sigma factors"/>
    <property type="match status" value="1"/>
</dbReference>
<name>A0A7Z2VUQ5_9BURK</name>
<dbReference type="GO" id="GO:0016987">
    <property type="term" value="F:sigma factor activity"/>
    <property type="evidence" value="ECO:0007669"/>
    <property type="project" value="UniProtKB-KW"/>
</dbReference>
<dbReference type="EMBL" id="CP051685">
    <property type="protein sequence ID" value="QJD99477.1"/>
    <property type="molecule type" value="Genomic_DNA"/>
</dbReference>
<dbReference type="Pfam" id="PF04545">
    <property type="entry name" value="Sigma70_r4"/>
    <property type="match status" value="1"/>
</dbReference>
<dbReference type="Gene3D" id="1.20.140.160">
    <property type="match status" value="1"/>
</dbReference>